<dbReference type="Proteomes" id="UP000320216">
    <property type="component" value="Chromosome"/>
</dbReference>
<evidence type="ECO:0000259" key="1">
    <source>
        <dbReference type="SMART" id="SM00849"/>
    </source>
</evidence>
<dbReference type="EMBL" id="CP042305">
    <property type="protein sequence ID" value="QDZ15182.1"/>
    <property type="molecule type" value="Genomic_DNA"/>
</dbReference>
<keyword evidence="3" id="KW-1185">Reference proteome</keyword>
<dbReference type="PANTHER" id="PTHR36839">
    <property type="entry name" value="METALLO-BETA-LACTAMASE FAMILY PROTEIN (AFU_ORTHOLOGUE AFUA_5G12770)"/>
    <property type="match status" value="1"/>
</dbReference>
<accession>A0A5B8M6G9</accession>
<evidence type="ECO:0000313" key="2">
    <source>
        <dbReference type="EMBL" id="QDZ15182.1"/>
    </source>
</evidence>
<proteinExistence type="predicted"/>
<keyword evidence="2" id="KW-0378">Hydrolase</keyword>
<protein>
    <submittedName>
        <fullName evidence="2">MBL fold metallo-hydrolase</fullName>
    </submittedName>
</protein>
<dbReference type="PANTHER" id="PTHR36839:SF1">
    <property type="entry name" value="METALLO-BETA-LACTAMASE FAMILY PROTEIN (AFU_ORTHOLOGUE AFUA_5G12770)"/>
    <property type="match status" value="1"/>
</dbReference>
<dbReference type="GO" id="GO:0016787">
    <property type="term" value="F:hydrolase activity"/>
    <property type="evidence" value="ECO:0007669"/>
    <property type="project" value="UniProtKB-KW"/>
</dbReference>
<reference evidence="2 3" key="1">
    <citation type="submission" date="2019-07" db="EMBL/GenBank/DDBJ databases">
        <title>Full genome sequence of Humibacter sp. WJ7-1.</title>
        <authorList>
            <person name="Im W.-T."/>
        </authorList>
    </citation>
    <scope>NUCLEOTIDE SEQUENCE [LARGE SCALE GENOMIC DNA]</scope>
    <source>
        <strain evidence="2 3">WJ7-1</strain>
    </source>
</reference>
<dbReference type="RefSeq" id="WP_146320789.1">
    <property type="nucleotide sequence ID" value="NZ_CP042305.1"/>
</dbReference>
<sequence length="274" mass="29467">MTLWICATCGVEHADTEQPPAECAICSDERQWVPRTGQAWTTADRLRERDIHVALHEVEPGLIAVTSTPEVGIGQQCMLVVTPAGNLLFDPIGYVDADAATRVLEHGPVIAVAASHPHMYGAQVSWAHALGEVPVLVNEADEQWVRRPDVLVRTFGGTLELAPGLVLHTLGGHFPGSTAALWDAGADGKGVLLAGDAIFPNPNGASVSFMRSYPNLLPLSPTAVERVVARALSLRFDRLYNNFGRSVPEDAHAVVRASADRYIAWVSGERDDLT</sequence>
<dbReference type="Gene3D" id="3.60.15.10">
    <property type="entry name" value="Ribonuclease Z/Hydroxyacylglutathione hydrolase-like"/>
    <property type="match status" value="1"/>
</dbReference>
<dbReference type="AlphaFoldDB" id="A0A5B8M6G9"/>
<gene>
    <name evidence="2" type="ORF">FPZ11_10760</name>
</gene>
<evidence type="ECO:0000313" key="3">
    <source>
        <dbReference type="Proteomes" id="UP000320216"/>
    </source>
</evidence>
<dbReference type="SMART" id="SM00849">
    <property type="entry name" value="Lactamase_B"/>
    <property type="match status" value="1"/>
</dbReference>
<dbReference type="OrthoDB" id="2373347at2"/>
<dbReference type="KEGG" id="huw:FPZ11_10760"/>
<organism evidence="2 3">
    <name type="scientific">Humibacter ginsenosidimutans</name>
    <dbReference type="NCBI Taxonomy" id="2599293"/>
    <lineage>
        <taxon>Bacteria</taxon>
        <taxon>Bacillati</taxon>
        <taxon>Actinomycetota</taxon>
        <taxon>Actinomycetes</taxon>
        <taxon>Micrococcales</taxon>
        <taxon>Microbacteriaceae</taxon>
        <taxon>Humibacter</taxon>
    </lineage>
</organism>
<dbReference type="InterPro" id="IPR036866">
    <property type="entry name" value="RibonucZ/Hydroxyglut_hydro"/>
</dbReference>
<dbReference type="InterPro" id="IPR001279">
    <property type="entry name" value="Metallo-B-lactamas"/>
</dbReference>
<dbReference type="SUPFAM" id="SSF56281">
    <property type="entry name" value="Metallo-hydrolase/oxidoreductase"/>
    <property type="match status" value="1"/>
</dbReference>
<feature type="domain" description="Metallo-beta-lactamase" evidence="1">
    <location>
        <begin position="74"/>
        <end position="232"/>
    </location>
</feature>
<name>A0A5B8M6G9_9MICO</name>